<evidence type="ECO:0000256" key="3">
    <source>
        <dbReference type="SAM" id="Coils"/>
    </source>
</evidence>
<organism evidence="4 5">
    <name type="scientific">Ladona fulva</name>
    <name type="common">Scarce chaser dragonfly</name>
    <name type="synonym">Libellula fulva</name>
    <dbReference type="NCBI Taxonomy" id="123851"/>
    <lineage>
        <taxon>Eukaryota</taxon>
        <taxon>Metazoa</taxon>
        <taxon>Ecdysozoa</taxon>
        <taxon>Arthropoda</taxon>
        <taxon>Hexapoda</taxon>
        <taxon>Insecta</taxon>
        <taxon>Pterygota</taxon>
        <taxon>Palaeoptera</taxon>
        <taxon>Odonata</taxon>
        <taxon>Epiprocta</taxon>
        <taxon>Anisoptera</taxon>
        <taxon>Libelluloidea</taxon>
        <taxon>Libellulidae</taxon>
        <taxon>Ladona</taxon>
    </lineage>
</organism>
<dbReference type="AlphaFoldDB" id="A0A8K0P6U5"/>
<protein>
    <recommendedName>
        <fullName evidence="6">Dehydrogenase/reductase SDR family member 11</fullName>
    </recommendedName>
</protein>
<dbReference type="GO" id="GO:0016491">
    <property type="term" value="F:oxidoreductase activity"/>
    <property type="evidence" value="ECO:0007669"/>
    <property type="project" value="UniProtKB-KW"/>
</dbReference>
<feature type="coiled-coil region" evidence="3">
    <location>
        <begin position="33"/>
        <end position="60"/>
    </location>
</feature>
<dbReference type="EMBL" id="KZ308679">
    <property type="protein sequence ID" value="KAG8232999.1"/>
    <property type="molecule type" value="Genomic_DNA"/>
</dbReference>
<dbReference type="PANTHER" id="PTHR43115">
    <property type="entry name" value="DEHYDROGENASE/REDUCTASE SDR FAMILY MEMBER 11"/>
    <property type="match status" value="1"/>
</dbReference>
<sequence>MERWTGRLAVVTGASAGIGATIAKTLVKNGINVVGMARRVDKIQALAKELENEKGKLIAVQCDVSDSASVQSAFQTVEECHGGVDILINNAGILGKTSLLDGPVEDWSRILSVNVIGLCHCTKLAVKSMRERKVDDGQIIHIS</sequence>
<evidence type="ECO:0000256" key="2">
    <source>
        <dbReference type="ARBA" id="ARBA00023002"/>
    </source>
</evidence>
<dbReference type="OrthoDB" id="1933717at2759"/>
<proteinExistence type="inferred from homology"/>
<evidence type="ECO:0008006" key="6">
    <source>
        <dbReference type="Google" id="ProtNLM"/>
    </source>
</evidence>
<dbReference type="SUPFAM" id="SSF51735">
    <property type="entry name" value="NAD(P)-binding Rossmann-fold domains"/>
    <property type="match status" value="1"/>
</dbReference>
<evidence type="ECO:0000313" key="4">
    <source>
        <dbReference type="EMBL" id="KAG8232999.1"/>
    </source>
</evidence>
<keyword evidence="5" id="KW-1185">Reference proteome</keyword>
<dbReference type="InterPro" id="IPR002347">
    <property type="entry name" value="SDR_fam"/>
</dbReference>
<comment type="similarity">
    <text evidence="1">Belongs to the short-chain dehydrogenases/reductases (SDR) family.</text>
</comment>
<reference evidence="4" key="1">
    <citation type="submission" date="2013-04" db="EMBL/GenBank/DDBJ databases">
        <authorList>
            <person name="Qu J."/>
            <person name="Murali S.C."/>
            <person name="Bandaranaike D."/>
            <person name="Bellair M."/>
            <person name="Blankenburg K."/>
            <person name="Chao H."/>
            <person name="Dinh H."/>
            <person name="Doddapaneni H."/>
            <person name="Downs B."/>
            <person name="Dugan-Rocha S."/>
            <person name="Elkadiri S."/>
            <person name="Gnanaolivu R.D."/>
            <person name="Hernandez B."/>
            <person name="Javaid M."/>
            <person name="Jayaseelan J.C."/>
            <person name="Lee S."/>
            <person name="Li M."/>
            <person name="Ming W."/>
            <person name="Munidasa M."/>
            <person name="Muniz J."/>
            <person name="Nguyen L."/>
            <person name="Ongeri F."/>
            <person name="Osuji N."/>
            <person name="Pu L.-L."/>
            <person name="Puazo M."/>
            <person name="Qu C."/>
            <person name="Quiroz J."/>
            <person name="Raj R."/>
            <person name="Weissenberger G."/>
            <person name="Xin Y."/>
            <person name="Zou X."/>
            <person name="Han Y."/>
            <person name="Richards S."/>
            <person name="Worley K."/>
            <person name="Muzny D."/>
            <person name="Gibbs R."/>
        </authorList>
    </citation>
    <scope>NUCLEOTIDE SEQUENCE</scope>
    <source>
        <strain evidence="4">Sampled in the wild</strain>
    </source>
</reference>
<dbReference type="PANTHER" id="PTHR43115:SF4">
    <property type="entry name" value="DEHYDROGENASE_REDUCTASE SDR FAMILY MEMBER 11"/>
    <property type="match status" value="1"/>
</dbReference>
<keyword evidence="3" id="KW-0175">Coiled coil</keyword>
<dbReference type="InterPro" id="IPR036291">
    <property type="entry name" value="NAD(P)-bd_dom_sf"/>
</dbReference>
<evidence type="ECO:0000313" key="5">
    <source>
        <dbReference type="Proteomes" id="UP000792457"/>
    </source>
</evidence>
<gene>
    <name evidence="4" type="ORF">J437_LFUL013663</name>
</gene>
<dbReference type="Pfam" id="PF00106">
    <property type="entry name" value="adh_short"/>
    <property type="match status" value="1"/>
</dbReference>
<comment type="caution">
    <text evidence="4">The sequence shown here is derived from an EMBL/GenBank/DDBJ whole genome shotgun (WGS) entry which is preliminary data.</text>
</comment>
<dbReference type="Proteomes" id="UP000792457">
    <property type="component" value="Unassembled WGS sequence"/>
</dbReference>
<dbReference type="PRINTS" id="PR00081">
    <property type="entry name" value="GDHRDH"/>
</dbReference>
<reference evidence="4" key="2">
    <citation type="submission" date="2017-10" db="EMBL/GenBank/DDBJ databases">
        <title>Ladona fulva Genome sequencing and assembly.</title>
        <authorList>
            <person name="Murali S."/>
            <person name="Richards S."/>
            <person name="Bandaranaike D."/>
            <person name="Bellair M."/>
            <person name="Blankenburg K."/>
            <person name="Chao H."/>
            <person name="Dinh H."/>
            <person name="Doddapaneni H."/>
            <person name="Dugan-Rocha S."/>
            <person name="Elkadiri S."/>
            <person name="Gnanaolivu R."/>
            <person name="Hernandez B."/>
            <person name="Skinner E."/>
            <person name="Javaid M."/>
            <person name="Lee S."/>
            <person name="Li M."/>
            <person name="Ming W."/>
            <person name="Munidasa M."/>
            <person name="Muniz J."/>
            <person name="Nguyen L."/>
            <person name="Hughes D."/>
            <person name="Osuji N."/>
            <person name="Pu L.-L."/>
            <person name="Puazo M."/>
            <person name="Qu C."/>
            <person name="Quiroz J."/>
            <person name="Raj R."/>
            <person name="Weissenberger G."/>
            <person name="Xin Y."/>
            <person name="Zou X."/>
            <person name="Han Y."/>
            <person name="Worley K."/>
            <person name="Muzny D."/>
            <person name="Gibbs R."/>
        </authorList>
    </citation>
    <scope>NUCLEOTIDE SEQUENCE</scope>
    <source>
        <strain evidence="4">Sampled in the wild</strain>
    </source>
</reference>
<feature type="non-terminal residue" evidence="4">
    <location>
        <position position="1"/>
    </location>
</feature>
<keyword evidence="2" id="KW-0560">Oxidoreductase</keyword>
<name>A0A8K0P6U5_LADFU</name>
<evidence type="ECO:0000256" key="1">
    <source>
        <dbReference type="ARBA" id="ARBA00006484"/>
    </source>
</evidence>
<accession>A0A8K0P6U5</accession>
<dbReference type="Gene3D" id="3.40.50.720">
    <property type="entry name" value="NAD(P)-binding Rossmann-like Domain"/>
    <property type="match status" value="1"/>
</dbReference>